<evidence type="ECO:0000313" key="3">
    <source>
        <dbReference type="Proteomes" id="UP000532121"/>
    </source>
</evidence>
<feature type="transmembrane region" description="Helical" evidence="1">
    <location>
        <begin position="12"/>
        <end position="33"/>
    </location>
</feature>
<comment type="caution">
    <text evidence="2">The sequence shown here is derived from an EMBL/GenBank/DDBJ whole genome shotgun (WGS) entry which is preliminary data.</text>
</comment>
<feature type="transmembrane region" description="Helical" evidence="1">
    <location>
        <begin position="40"/>
        <end position="62"/>
    </location>
</feature>
<evidence type="ECO:0000313" key="2">
    <source>
        <dbReference type="EMBL" id="NMD48628.1"/>
    </source>
</evidence>
<protein>
    <submittedName>
        <fullName evidence="2">Folate family ECF transporter S component</fullName>
    </submittedName>
</protein>
<keyword evidence="1" id="KW-0812">Transmembrane</keyword>
<accession>A0A7X9LCF3</accession>
<reference evidence="2 3" key="1">
    <citation type="submission" date="2020-04" db="EMBL/GenBank/DDBJ databases">
        <title>MicrobeNet Type strains.</title>
        <authorList>
            <person name="Nicholson A.C."/>
        </authorList>
    </citation>
    <scope>NUCLEOTIDE SEQUENCE [LARGE SCALE GENOMIC DNA]</scope>
    <source>
        <strain evidence="2 3">DSM 22768</strain>
    </source>
</reference>
<dbReference type="EMBL" id="JABASA010000004">
    <property type="protein sequence ID" value="NMD48628.1"/>
    <property type="molecule type" value="Genomic_DNA"/>
</dbReference>
<dbReference type="InterPro" id="IPR024529">
    <property type="entry name" value="ECF_trnsprt_substrate-spec"/>
</dbReference>
<keyword evidence="1" id="KW-0472">Membrane</keyword>
<sequence>MLSFFKFPQLTVQRLVTLAMAIALSFIMGKLSIPIIPQQLVISLTFIPNTIIGMIAGPVWSFIALGLLDIVDTLSGNAGNFIIWWTLVEAFQGLLYGLFFYRRSLSWTSQKDWFHVILATTVIMLVGSFIFTPLLIQIYYGVPFMAQFIAGRWLKIFEIPIRVLVIMTVIPQLQRIPELQKLMHKT</sequence>
<dbReference type="Gene3D" id="1.10.1760.20">
    <property type="match status" value="1"/>
</dbReference>
<feature type="transmembrane region" description="Helical" evidence="1">
    <location>
        <begin position="82"/>
        <end position="101"/>
    </location>
</feature>
<keyword evidence="1" id="KW-1133">Transmembrane helix</keyword>
<dbReference type="InterPro" id="IPR030949">
    <property type="entry name" value="ECF_S_folate_fam"/>
</dbReference>
<evidence type="ECO:0000256" key="1">
    <source>
        <dbReference type="SAM" id="Phobius"/>
    </source>
</evidence>
<dbReference type="AlphaFoldDB" id="A0A7X9LCF3"/>
<organism evidence="2 3">
    <name type="scientific">Streptococcus ratti</name>
    <dbReference type="NCBI Taxonomy" id="1341"/>
    <lineage>
        <taxon>Bacteria</taxon>
        <taxon>Bacillati</taxon>
        <taxon>Bacillota</taxon>
        <taxon>Bacilli</taxon>
        <taxon>Lactobacillales</taxon>
        <taxon>Streptococcaceae</taxon>
        <taxon>Streptococcus</taxon>
    </lineage>
</organism>
<dbReference type="Pfam" id="PF12822">
    <property type="entry name" value="ECF_trnsprt"/>
    <property type="match status" value="1"/>
</dbReference>
<feature type="transmembrane region" description="Helical" evidence="1">
    <location>
        <begin position="113"/>
        <end position="140"/>
    </location>
</feature>
<dbReference type="NCBIfam" id="TIGR04518">
    <property type="entry name" value="ECF_S_folT_fam"/>
    <property type="match status" value="1"/>
</dbReference>
<name>A0A7X9LCF3_STRRT</name>
<dbReference type="RefSeq" id="WP_003089267.1">
    <property type="nucleotide sequence ID" value="NZ_CP043405.1"/>
</dbReference>
<dbReference type="GO" id="GO:0022857">
    <property type="term" value="F:transmembrane transporter activity"/>
    <property type="evidence" value="ECO:0007669"/>
    <property type="project" value="InterPro"/>
</dbReference>
<proteinExistence type="predicted"/>
<dbReference type="Proteomes" id="UP000532121">
    <property type="component" value="Unassembled WGS sequence"/>
</dbReference>
<gene>
    <name evidence="2" type="ORF">HHO37_02810</name>
</gene>